<feature type="compositionally biased region" description="Low complexity" evidence="1">
    <location>
        <begin position="133"/>
        <end position="153"/>
    </location>
</feature>
<dbReference type="PANTHER" id="PTHR41533">
    <property type="entry name" value="L,D-TRANSPEPTIDASE HI_1667-RELATED"/>
    <property type="match status" value="1"/>
</dbReference>
<evidence type="ECO:0000313" key="4">
    <source>
        <dbReference type="Proteomes" id="UP000218418"/>
    </source>
</evidence>
<feature type="domain" description="Peptidoglycan binding-like" evidence="2">
    <location>
        <begin position="274"/>
        <end position="329"/>
    </location>
</feature>
<gene>
    <name evidence="3" type="ORF">NIES267_61160</name>
</gene>
<dbReference type="Proteomes" id="UP000218418">
    <property type="component" value="Chromosome"/>
</dbReference>
<dbReference type="PANTHER" id="PTHR41533:SF1">
    <property type="entry name" value="L,D-TRANSPEPTIDASE YCBB-RELATED"/>
    <property type="match status" value="1"/>
</dbReference>
<feature type="region of interest" description="Disordered" evidence="1">
    <location>
        <begin position="133"/>
        <end position="167"/>
    </location>
</feature>
<dbReference type="AlphaFoldDB" id="A0A1Z4LZD7"/>
<evidence type="ECO:0000259" key="2">
    <source>
        <dbReference type="Pfam" id="PF01471"/>
    </source>
</evidence>
<feature type="domain" description="Peptidoglycan binding-like" evidence="2">
    <location>
        <begin position="76"/>
        <end position="130"/>
    </location>
</feature>
<dbReference type="InterPro" id="IPR036365">
    <property type="entry name" value="PGBD-like_sf"/>
</dbReference>
<evidence type="ECO:0000313" key="3">
    <source>
        <dbReference type="EMBL" id="BAY86606.1"/>
    </source>
</evidence>
<dbReference type="EMBL" id="AP018227">
    <property type="protein sequence ID" value="BAY86606.1"/>
    <property type="molecule type" value="Genomic_DNA"/>
</dbReference>
<keyword evidence="4" id="KW-1185">Reference proteome</keyword>
<dbReference type="InterPro" id="IPR036366">
    <property type="entry name" value="PGBDSf"/>
</dbReference>
<sequence length="334" mass="36151">MMGIRKLSIIKNLCSLVSFRFLPRNRFYWLLLISSTPLLFGTNARVSIAAPQQRLAQVVVGASMNRPTLKMGSEGVPVRELQGALKLLGFYQGQVDGRFSTATRTAVSRFQQAAGLKSDGVVDSNTWQTLFPSTTASTQATNTSVNSTSATSAPTPPPAGTFPMPTESFSSVRVVNNSTQRTITPAANSPVRIVRPSSPEPRPSTPARNNPEPKPANPKPRNTTRKPKPQRQAATTRTRQTTRTRTSSSTTTKRKPPAIQYTAAGLPILRPGMRGSQVVKLQEKLSNLGLLKSVDGDFGPVTTEAVKAFQKRNGLEADGVVGGATWQLLDKRKR</sequence>
<dbReference type="Pfam" id="PF01471">
    <property type="entry name" value="PG_binding_1"/>
    <property type="match status" value="2"/>
</dbReference>
<organism evidence="3 4">
    <name type="scientific">Calothrix parasitica NIES-267</name>
    <dbReference type="NCBI Taxonomy" id="1973488"/>
    <lineage>
        <taxon>Bacteria</taxon>
        <taxon>Bacillati</taxon>
        <taxon>Cyanobacteriota</taxon>
        <taxon>Cyanophyceae</taxon>
        <taxon>Nostocales</taxon>
        <taxon>Calotrichaceae</taxon>
        <taxon>Calothrix</taxon>
    </lineage>
</organism>
<evidence type="ECO:0000256" key="1">
    <source>
        <dbReference type="SAM" id="MobiDB-lite"/>
    </source>
</evidence>
<accession>A0A1Z4LZD7</accession>
<dbReference type="OrthoDB" id="529556at2"/>
<dbReference type="InterPro" id="IPR002477">
    <property type="entry name" value="Peptidoglycan-bd-like"/>
</dbReference>
<protein>
    <submittedName>
        <fullName evidence="3">Peptidoglycan binding domain-containing protein</fullName>
    </submittedName>
</protein>
<proteinExistence type="predicted"/>
<dbReference type="Gene3D" id="1.10.101.10">
    <property type="entry name" value="PGBD-like superfamily/PGBD"/>
    <property type="match status" value="2"/>
</dbReference>
<reference evidence="3 4" key="1">
    <citation type="submission" date="2017-06" db="EMBL/GenBank/DDBJ databases">
        <title>Genome sequencing of cyanobaciteial culture collection at National Institute for Environmental Studies (NIES).</title>
        <authorList>
            <person name="Hirose Y."/>
            <person name="Shimura Y."/>
            <person name="Fujisawa T."/>
            <person name="Nakamura Y."/>
            <person name="Kawachi M."/>
        </authorList>
    </citation>
    <scope>NUCLEOTIDE SEQUENCE [LARGE SCALE GENOMIC DNA]</scope>
    <source>
        <strain evidence="3 4">NIES-267</strain>
    </source>
</reference>
<feature type="compositionally biased region" description="Low complexity" evidence="1">
    <location>
        <begin position="230"/>
        <end position="251"/>
    </location>
</feature>
<feature type="region of interest" description="Disordered" evidence="1">
    <location>
        <begin position="180"/>
        <end position="258"/>
    </location>
</feature>
<name>A0A1Z4LZD7_9CYAN</name>
<dbReference type="SUPFAM" id="SSF47090">
    <property type="entry name" value="PGBD-like"/>
    <property type="match status" value="2"/>
</dbReference>
<dbReference type="InterPro" id="IPR052905">
    <property type="entry name" value="LD-transpeptidase_YkuD-like"/>
</dbReference>